<keyword evidence="7 9" id="KW-1133">Transmembrane helix</keyword>
<gene>
    <name evidence="10" type="ORF">QJS04_geneDACA016492</name>
</gene>
<dbReference type="GO" id="GO:0016020">
    <property type="term" value="C:membrane"/>
    <property type="evidence" value="ECO:0007669"/>
    <property type="project" value="UniProtKB-SubCell"/>
</dbReference>
<dbReference type="GO" id="GO:0035673">
    <property type="term" value="F:oligopeptide transmembrane transporter activity"/>
    <property type="evidence" value="ECO:0007669"/>
    <property type="project" value="InterPro"/>
</dbReference>
<keyword evidence="3" id="KW-0813">Transport</keyword>
<comment type="subcellular location">
    <subcellularLocation>
        <location evidence="1">Membrane</location>
        <topology evidence="1">Multi-pass membrane protein</topology>
    </subcellularLocation>
</comment>
<dbReference type="InterPro" id="IPR004813">
    <property type="entry name" value="OPT"/>
</dbReference>
<dbReference type="EMBL" id="JAUJYN010000004">
    <property type="protein sequence ID" value="KAK1274165.1"/>
    <property type="molecule type" value="Genomic_DNA"/>
</dbReference>
<organism evidence="10 11">
    <name type="scientific">Acorus gramineus</name>
    <name type="common">Dwarf sweet flag</name>
    <dbReference type="NCBI Taxonomy" id="55184"/>
    <lineage>
        <taxon>Eukaryota</taxon>
        <taxon>Viridiplantae</taxon>
        <taxon>Streptophyta</taxon>
        <taxon>Embryophyta</taxon>
        <taxon>Tracheophyta</taxon>
        <taxon>Spermatophyta</taxon>
        <taxon>Magnoliopsida</taxon>
        <taxon>Liliopsida</taxon>
        <taxon>Acoraceae</taxon>
        <taxon>Acorus</taxon>
    </lineage>
</organism>
<evidence type="ECO:0000256" key="3">
    <source>
        <dbReference type="ARBA" id="ARBA00022448"/>
    </source>
</evidence>
<accession>A0AAV9BCP3</accession>
<comment type="caution">
    <text evidence="10">The sequence shown here is derived from an EMBL/GenBank/DDBJ whole genome shotgun (WGS) entry which is preliminary data.</text>
</comment>
<name>A0AAV9BCP3_ACOGR</name>
<feature type="transmembrane region" description="Helical" evidence="9">
    <location>
        <begin position="563"/>
        <end position="580"/>
    </location>
</feature>
<evidence type="ECO:0000256" key="6">
    <source>
        <dbReference type="ARBA" id="ARBA00022927"/>
    </source>
</evidence>
<protein>
    <submittedName>
        <fullName evidence="10">Oligopeptide transporter 1</fullName>
    </submittedName>
</protein>
<feature type="transmembrane region" description="Helical" evidence="9">
    <location>
        <begin position="276"/>
        <end position="296"/>
    </location>
</feature>
<dbReference type="NCBIfam" id="TIGR00728">
    <property type="entry name" value="OPT_sfam"/>
    <property type="match status" value="1"/>
</dbReference>
<keyword evidence="5" id="KW-0571">Peptide transport</keyword>
<feature type="transmembrane region" description="Helical" evidence="9">
    <location>
        <begin position="198"/>
        <end position="221"/>
    </location>
</feature>
<keyword evidence="11" id="KW-1185">Reference proteome</keyword>
<evidence type="ECO:0000256" key="9">
    <source>
        <dbReference type="SAM" id="Phobius"/>
    </source>
</evidence>
<dbReference type="AlphaFoldDB" id="A0AAV9BCP3"/>
<feature type="transmembrane region" description="Helical" evidence="9">
    <location>
        <begin position="359"/>
        <end position="380"/>
    </location>
</feature>
<feature type="transmembrane region" description="Helical" evidence="9">
    <location>
        <begin position="442"/>
        <end position="463"/>
    </location>
</feature>
<evidence type="ECO:0000256" key="5">
    <source>
        <dbReference type="ARBA" id="ARBA00022856"/>
    </source>
</evidence>
<feature type="transmembrane region" description="Helical" evidence="9">
    <location>
        <begin position="123"/>
        <end position="140"/>
    </location>
</feature>
<dbReference type="GO" id="GO:0015031">
    <property type="term" value="P:protein transport"/>
    <property type="evidence" value="ECO:0007669"/>
    <property type="project" value="UniProtKB-KW"/>
</dbReference>
<proteinExistence type="inferred from homology"/>
<evidence type="ECO:0000256" key="8">
    <source>
        <dbReference type="ARBA" id="ARBA00023136"/>
    </source>
</evidence>
<evidence type="ECO:0000313" key="11">
    <source>
        <dbReference type="Proteomes" id="UP001179952"/>
    </source>
</evidence>
<feature type="transmembrane region" description="Helical" evidence="9">
    <location>
        <begin position="515"/>
        <end position="533"/>
    </location>
</feature>
<feature type="transmembrane region" description="Helical" evidence="9">
    <location>
        <begin position="592"/>
        <end position="615"/>
    </location>
</feature>
<dbReference type="Pfam" id="PF03169">
    <property type="entry name" value="OPT"/>
    <property type="match status" value="1"/>
</dbReference>
<feature type="transmembrane region" description="Helical" evidence="9">
    <location>
        <begin position="64"/>
        <end position="89"/>
    </location>
</feature>
<dbReference type="NCBIfam" id="TIGR00727">
    <property type="entry name" value="ISP4_OPT"/>
    <property type="match status" value="1"/>
</dbReference>
<sequence length="653" mass="74085">MAKVLPTEPIKIPLTNWKFSLNPGPFNMKEHALIYTLTSSGYIYPGGLAIITQLKIFYHRKINYLITFLIVQTTQLIGFGFAGIFMKFLIDSPHMWFPGVVAQYSLFRALHEKEIRSKGSQTSFQFFVIATITSFAYYIVPSYLFPSISALSFICWIWRDSVTAQIIGSGRNGLGIGSFSLDWTVISSYLGNPLVMPAFTLVNMMAGFILITYIITPISYWTNSYNAKRFPILSTSVYDEDGHIYNVSRVINENTFEFDQTAYDNYSKIYLSSYNVYYYGFSFATVAATIMHVALYHGRTIWNQFKQAYKNQTGDIHTKLMKNYAPIPQWWFFAILIPMTGLALYACEKYKKELQVPYWGILLACGLALICIPPLSVMGATTNVYVGPDSIIEIIGGYLYHGRPLAKMTFELYGSMGINQAILFISDFKLCHYMKIPPRSMFLVQVVGTLISGTIQFFVQWYLLTSVKNICEPDKLPKGSPWTCPFERLRYMDNVIWGLVGPAQVFFPSGQYSKLFIGFVIGAMAPVLMWFMTRRFPNKHWIKLINIPLILTGTKGMPPATTVNYWSWFIVGFLFNYVVYRRYKGWWAKYNYVLSNALDAGCAFMALVVTGAIQLPSGVYGMDWWGLDAGDHCQLASCPTAPGVVVDGCPVFT</sequence>
<keyword evidence="8 9" id="KW-0472">Membrane</keyword>
<evidence type="ECO:0000256" key="4">
    <source>
        <dbReference type="ARBA" id="ARBA00022692"/>
    </source>
</evidence>
<evidence type="ECO:0000256" key="1">
    <source>
        <dbReference type="ARBA" id="ARBA00004141"/>
    </source>
</evidence>
<evidence type="ECO:0000256" key="7">
    <source>
        <dbReference type="ARBA" id="ARBA00022989"/>
    </source>
</evidence>
<feature type="transmembrane region" description="Helical" evidence="9">
    <location>
        <begin position="330"/>
        <end position="347"/>
    </location>
</feature>
<keyword evidence="4 9" id="KW-0812">Transmembrane</keyword>
<evidence type="ECO:0000256" key="2">
    <source>
        <dbReference type="ARBA" id="ARBA00005484"/>
    </source>
</evidence>
<dbReference type="PANTHER" id="PTHR22601">
    <property type="entry name" value="ISP4 LIKE PROTEIN"/>
    <property type="match status" value="1"/>
</dbReference>
<feature type="transmembrane region" description="Helical" evidence="9">
    <location>
        <begin position="32"/>
        <end position="52"/>
    </location>
</feature>
<reference evidence="10" key="1">
    <citation type="journal article" date="2023" name="Nat. Commun.">
        <title>Diploid and tetraploid genomes of Acorus and the evolution of monocots.</title>
        <authorList>
            <person name="Ma L."/>
            <person name="Liu K.W."/>
            <person name="Li Z."/>
            <person name="Hsiao Y.Y."/>
            <person name="Qi Y."/>
            <person name="Fu T."/>
            <person name="Tang G.D."/>
            <person name="Zhang D."/>
            <person name="Sun W.H."/>
            <person name="Liu D.K."/>
            <person name="Li Y."/>
            <person name="Chen G.Z."/>
            <person name="Liu X.D."/>
            <person name="Liao X.Y."/>
            <person name="Jiang Y.T."/>
            <person name="Yu X."/>
            <person name="Hao Y."/>
            <person name="Huang J."/>
            <person name="Zhao X.W."/>
            <person name="Ke S."/>
            <person name="Chen Y.Y."/>
            <person name="Wu W.L."/>
            <person name="Hsu J.L."/>
            <person name="Lin Y.F."/>
            <person name="Huang M.D."/>
            <person name="Li C.Y."/>
            <person name="Huang L."/>
            <person name="Wang Z.W."/>
            <person name="Zhao X."/>
            <person name="Zhong W.Y."/>
            <person name="Peng D.H."/>
            <person name="Ahmad S."/>
            <person name="Lan S."/>
            <person name="Zhang J.S."/>
            <person name="Tsai W.C."/>
            <person name="Van de Peer Y."/>
            <person name="Liu Z.J."/>
        </authorList>
    </citation>
    <scope>NUCLEOTIDE SEQUENCE</scope>
    <source>
        <strain evidence="10">SCP</strain>
    </source>
</reference>
<dbReference type="Proteomes" id="UP001179952">
    <property type="component" value="Unassembled WGS sequence"/>
</dbReference>
<evidence type="ECO:0000313" key="10">
    <source>
        <dbReference type="EMBL" id="KAK1274165.1"/>
    </source>
</evidence>
<comment type="similarity">
    <text evidence="2">Belongs to the oligopeptide OPT transporter (TC 2.A.67.1) family.</text>
</comment>
<reference evidence="10" key="2">
    <citation type="submission" date="2023-06" db="EMBL/GenBank/DDBJ databases">
        <authorList>
            <person name="Ma L."/>
            <person name="Liu K.-W."/>
            <person name="Li Z."/>
            <person name="Hsiao Y.-Y."/>
            <person name="Qi Y."/>
            <person name="Fu T."/>
            <person name="Tang G."/>
            <person name="Zhang D."/>
            <person name="Sun W.-H."/>
            <person name="Liu D.-K."/>
            <person name="Li Y."/>
            <person name="Chen G.-Z."/>
            <person name="Liu X.-D."/>
            <person name="Liao X.-Y."/>
            <person name="Jiang Y.-T."/>
            <person name="Yu X."/>
            <person name="Hao Y."/>
            <person name="Huang J."/>
            <person name="Zhao X.-W."/>
            <person name="Ke S."/>
            <person name="Chen Y.-Y."/>
            <person name="Wu W.-L."/>
            <person name="Hsu J.-L."/>
            <person name="Lin Y.-F."/>
            <person name="Huang M.-D."/>
            <person name="Li C.-Y."/>
            <person name="Huang L."/>
            <person name="Wang Z.-W."/>
            <person name="Zhao X."/>
            <person name="Zhong W.-Y."/>
            <person name="Peng D.-H."/>
            <person name="Ahmad S."/>
            <person name="Lan S."/>
            <person name="Zhang J.-S."/>
            <person name="Tsai W.-C."/>
            <person name="Van De Peer Y."/>
            <person name="Liu Z.-J."/>
        </authorList>
    </citation>
    <scope>NUCLEOTIDE SEQUENCE</scope>
    <source>
        <strain evidence="10">SCP</strain>
        <tissue evidence="10">Leaves</tissue>
    </source>
</reference>
<dbReference type="InterPro" id="IPR004648">
    <property type="entry name" value="Oligpept_transpt"/>
</dbReference>
<keyword evidence="6" id="KW-0653">Protein transport</keyword>